<dbReference type="InterPro" id="IPR005929">
    <property type="entry name" value="Ribulokinase"/>
</dbReference>
<evidence type="ECO:0000256" key="4">
    <source>
        <dbReference type="ARBA" id="ARBA00022840"/>
    </source>
</evidence>
<evidence type="ECO:0000259" key="10">
    <source>
        <dbReference type="Pfam" id="PF00370"/>
    </source>
</evidence>
<name>A0ABU1NXP4_9BACL</name>
<dbReference type="InterPro" id="IPR018484">
    <property type="entry name" value="FGGY_N"/>
</dbReference>
<dbReference type="InterPro" id="IPR018485">
    <property type="entry name" value="FGGY_C"/>
</dbReference>
<dbReference type="InterPro" id="IPR043129">
    <property type="entry name" value="ATPase_NBD"/>
</dbReference>
<comment type="catalytic activity">
    <reaction evidence="7">
        <text>D-ribulose + ATP = D-ribulose 5-phosphate + ADP + H(+)</text>
        <dbReference type="Rhea" id="RHEA:17601"/>
        <dbReference type="ChEBI" id="CHEBI:15378"/>
        <dbReference type="ChEBI" id="CHEBI:17173"/>
        <dbReference type="ChEBI" id="CHEBI:30616"/>
        <dbReference type="ChEBI" id="CHEBI:58121"/>
        <dbReference type="ChEBI" id="CHEBI:456216"/>
        <dbReference type="EC" id="2.7.1.16"/>
    </reaction>
</comment>
<evidence type="ECO:0000256" key="1">
    <source>
        <dbReference type="ARBA" id="ARBA00022679"/>
    </source>
</evidence>
<feature type="domain" description="Carbohydrate kinase FGGY C-terminal" evidence="11">
    <location>
        <begin position="290"/>
        <end position="488"/>
    </location>
</feature>
<comment type="pathway">
    <text evidence="7 9">Carbohydrate degradation; L-arabinose degradation via L-ribulose; D-xylulose 5-phosphate from L-arabinose (bacterial route): step 2/3.</text>
</comment>
<keyword evidence="1 7" id="KW-0808">Transferase</keyword>
<dbReference type="HAMAP" id="MF_00520">
    <property type="entry name" value="Ribulokinase"/>
    <property type="match status" value="1"/>
</dbReference>
<keyword evidence="3 7" id="KW-0418">Kinase</keyword>
<evidence type="ECO:0000256" key="8">
    <source>
        <dbReference type="NCBIfam" id="TIGR01234"/>
    </source>
</evidence>
<sequence>MTKKYAIGIDYGTESGRVLLVDIENGEEIAAHVTRYPHGVIDERLPNSDIVLEPDWALQQPDDYLAVLRHSVPAVLQSSGIDPKQVIGIGIDFTACTVLPVDEKGEPLCFQEEFRNEPHAYVKLWKHHAAQEEANRINETAERLEASFLSRYGGKTSSEWMVAKAWQILNEAPVIYDRADRIMEAADWVVLQLTSSSIRSSCCAGYKALWHKTEGYPSKDFFQALDPRLENFVETKLQGEICTLGSKAGELTAEWAALLGLEPGTAVAVGIIDAHAGAAGSGAVHAGQMVMAMGTSLCHMLLSDKEIHAEGICGVVEDGIVPGLFGYEAGQPAVGDLFGWFVEQGVPDYVKVEAAREGISVHAYLEKLARELKPGQTGLLALDWWNGNRSVLVDADLSGLLVGMTLQTKPQDIYRCLLEAAAFGTRKIIETFEQAGVKVNELIACGGLPERNRLLMQIFADVTGREIKVADSTQTTALGAAIFGAVAAGAERGGYESIVEAASRMTRVRQESYKPNLEHSYVYDELYMEYNRLHELFGRGGFDVMKALKRIQLKQEELASP</sequence>
<dbReference type="RefSeq" id="WP_310499790.1">
    <property type="nucleotide sequence ID" value="NZ_JAVDSB010000005.1"/>
</dbReference>
<dbReference type="Gene3D" id="3.30.420.40">
    <property type="match status" value="2"/>
</dbReference>
<evidence type="ECO:0000256" key="6">
    <source>
        <dbReference type="ARBA" id="ARBA00023277"/>
    </source>
</evidence>
<keyword evidence="5 7" id="KW-0054">Arabinose catabolism</keyword>
<gene>
    <name evidence="7" type="primary">araB</name>
    <name evidence="12" type="ORF">J2736_003450</name>
</gene>
<evidence type="ECO:0000256" key="9">
    <source>
        <dbReference type="RuleBase" id="RU003455"/>
    </source>
</evidence>
<dbReference type="PIRSF" id="PIRSF000538">
    <property type="entry name" value="GlpK"/>
    <property type="match status" value="1"/>
</dbReference>
<reference evidence="12 13" key="1">
    <citation type="submission" date="2023-07" db="EMBL/GenBank/DDBJ databases">
        <title>Sorghum-associated microbial communities from plants grown in Nebraska, USA.</title>
        <authorList>
            <person name="Schachtman D."/>
        </authorList>
    </citation>
    <scope>NUCLEOTIDE SEQUENCE [LARGE SCALE GENOMIC DNA]</scope>
    <source>
        <strain evidence="12 13">CC258</strain>
    </source>
</reference>
<keyword evidence="6 7" id="KW-0119">Carbohydrate metabolism</keyword>
<keyword evidence="2 7" id="KW-0547">Nucleotide-binding</keyword>
<dbReference type="Pfam" id="PF00370">
    <property type="entry name" value="FGGY_N"/>
    <property type="match status" value="1"/>
</dbReference>
<accession>A0ABU1NXP4</accession>
<comment type="catalytic activity">
    <reaction evidence="7 9">
        <text>L-ribulose + ATP = L-ribulose 5-phosphate + ADP + H(+)</text>
        <dbReference type="Rhea" id="RHEA:22072"/>
        <dbReference type="ChEBI" id="CHEBI:15378"/>
        <dbReference type="ChEBI" id="CHEBI:16880"/>
        <dbReference type="ChEBI" id="CHEBI:30616"/>
        <dbReference type="ChEBI" id="CHEBI:58226"/>
        <dbReference type="ChEBI" id="CHEBI:456216"/>
        <dbReference type="EC" id="2.7.1.16"/>
    </reaction>
</comment>
<dbReference type="SUPFAM" id="SSF53067">
    <property type="entry name" value="Actin-like ATPase domain"/>
    <property type="match status" value="2"/>
</dbReference>
<dbReference type="PANTHER" id="PTHR43435:SF4">
    <property type="entry name" value="FGGY CARBOHYDRATE KINASE DOMAIN-CONTAINING PROTEIN"/>
    <property type="match status" value="1"/>
</dbReference>
<evidence type="ECO:0000313" key="12">
    <source>
        <dbReference type="EMBL" id="MDR6552248.1"/>
    </source>
</evidence>
<organism evidence="12 13">
    <name type="scientific">Paenibacillus qinlingensis</name>
    <dbReference type="NCBI Taxonomy" id="1837343"/>
    <lineage>
        <taxon>Bacteria</taxon>
        <taxon>Bacillati</taxon>
        <taxon>Bacillota</taxon>
        <taxon>Bacilli</taxon>
        <taxon>Bacillales</taxon>
        <taxon>Paenibacillaceae</taxon>
        <taxon>Paenibacillus</taxon>
    </lineage>
</organism>
<dbReference type="PANTHER" id="PTHR43435">
    <property type="entry name" value="RIBULOKINASE"/>
    <property type="match status" value="1"/>
</dbReference>
<dbReference type="NCBIfam" id="TIGR01234">
    <property type="entry name" value="L-ribulokinase"/>
    <property type="match status" value="1"/>
</dbReference>
<protein>
    <recommendedName>
        <fullName evidence="7 8">Ribulokinase</fullName>
        <ecNumber evidence="7 8">2.7.1.16</ecNumber>
    </recommendedName>
</protein>
<dbReference type="CDD" id="cd07781">
    <property type="entry name" value="ASKHA_NBD_FGGY_L-RBK"/>
    <property type="match status" value="1"/>
</dbReference>
<dbReference type="Pfam" id="PF02782">
    <property type="entry name" value="FGGY_C"/>
    <property type="match status" value="1"/>
</dbReference>
<evidence type="ECO:0000313" key="13">
    <source>
        <dbReference type="Proteomes" id="UP001267290"/>
    </source>
</evidence>
<feature type="domain" description="Carbohydrate kinase FGGY N-terminal" evidence="10">
    <location>
        <begin position="5"/>
        <end position="280"/>
    </location>
</feature>
<comment type="similarity">
    <text evidence="7 9">Belongs to the ribulokinase family.</text>
</comment>
<keyword evidence="13" id="KW-1185">Reference proteome</keyword>
<dbReference type="InterPro" id="IPR000577">
    <property type="entry name" value="Carb_kinase_FGGY"/>
</dbReference>
<evidence type="ECO:0000256" key="5">
    <source>
        <dbReference type="ARBA" id="ARBA00022935"/>
    </source>
</evidence>
<evidence type="ECO:0000256" key="2">
    <source>
        <dbReference type="ARBA" id="ARBA00022741"/>
    </source>
</evidence>
<dbReference type="NCBIfam" id="NF003154">
    <property type="entry name" value="PRK04123.1"/>
    <property type="match status" value="1"/>
</dbReference>
<evidence type="ECO:0000256" key="3">
    <source>
        <dbReference type="ARBA" id="ARBA00022777"/>
    </source>
</evidence>
<comment type="caution">
    <text evidence="12">The sequence shown here is derived from an EMBL/GenBank/DDBJ whole genome shotgun (WGS) entry which is preliminary data.</text>
</comment>
<evidence type="ECO:0000259" key="11">
    <source>
        <dbReference type="Pfam" id="PF02782"/>
    </source>
</evidence>
<dbReference type="Proteomes" id="UP001267290">
    <property type="component" value="Unassembled WGS sequence"/>
</dbReference>
<dbReference type="GO" id="GO:0008741">
    <property type="term" value="F:ribulokinase activity"/>
    <property type="evidence" value="ECO:0007669"/>
    <property type="project" value="UniProtKB-EC"/>
</dbReference>
<dbReference type="EC" id="2.7.1.16" evidence="7 8"/>
<proteinExistence type="inferred from homology"/>
<dbReference type="EMBL" id="JAVDSB010000005">
    <property type="protein sequence ID" value="MDR6552248.1"/>
    <property type="molecule type" value="Genomic_DNA"/>
</dbReference>
<keyword evidence="4 7" id="KW-0067">ATP-binding</keyword>
<evidence type="ECO:0000256" key="7">
    <source>
        <dbReference type="HAMAP-Rule" id="MF_00520"/>
    </source>
</evidence>